<protein>
    <recommendedName>
        <fullName evidence="3">Protein kilB</fullName>
    </recommendedName>
</protein>
<reference evidence="2" key="1">
    <citation type="submission" date="2015-11" db="EMBL/GenBank/DDBJ databases">
        <authorList>
            <person name="Varghese N."/>
        </authorList>
    </citation>
    <scope>NUCLEOTIDE SEQUENCE [LARGE SCALE GENOMIC DNA]</scope>
    <source>
        <strain evidence="2">DSM 45899</strain>
    </source>
</reference>
<gene>
    <name evidence="1" type="ORF">Ga0074812_14848</name>
</gene>
<organism evidence="1 2">
    <name type="scientific">Parafrankia irregularis</name>
    <dbReference type="NCBI Taxonomy" id="795642"/>
    <lineage>
        <taxon>Bacteria</taxon>
        <taxon>Bacillati</taxon>
        <taxon>Actinomycetota</taxon>
        <taxon>Actinomycetes</taxon>
        <taxon>Frankiales</taxon>
        <taxon>Frankiaceae</taxon>
        <taxon>Parafrankia</taxon>
    </lineage>
</organism>
<name>A0A0S4QYY5_9ACTN</name>
<evidence type="ECO:0000313" key="2">
    <source>
        <dbReference type="Proteomes" id="UP000198802"/>
    </source>
</evidence>
<dbReference type="AlphaFoldDB" id="A0A0S4QYY5"/>
<dbReference type="EMBL" id="FAOZ01000048">
    <property type="protein sequence ID" value="CUU60848.1"/>
    <property type="molecule type" value="Genomic_DNA"/>
</dbReference>
<dbReference type="RefSeq" id="WP_091286416.1">
    <property type="nucleotide sequence ID" value="NZ_FAOZ01000048.1"/>
</dbReference>
<accession>A0A0S4QYY5</accession>
<keyword evidence="2" id="KW-1185">Reference proteome</keyword>
<sequence length="144" mass="14740">MMEAIIGAGAALLGTLAGGLAQWAAARATRTTAERQARHTAVATLTAALAAHRTAMWVREDARLTGANPAGLAGLRAASHTTRAAITVPLTELCLTAPDLADTARAAAAATYALRHPADHTQLTAAREAALAAERTLVDTAARR</sequence>
<evidence type="ECO:0008006" key="3">
    <source>
        <dbReference type="Google" id="ProtNLM"/>
    </source>
</evidence>
<dbReference type="Proteomes" id="UP000198802">
    <property type="component" value="Unassembled WGS sequence"/>
</dbReference>
<evidence type="ECO:0000313" key="1">
    <source>
        <dbReference type="EMBL" id="CUU60848.1"/>
    </source>
</evidence>
<proteinExistence type="predicted"/>